<proteinExistence type="predicted"/>
<organism evidence="2 3">
    <name type="scientific">Xenoophorus captivus</name>
    <dbReference type="NCBI Taxonomy" id="1517983"/>
    <lineage>
        <taxon>Eukaryota</taxon>
        <taxon>Metazoa</taxon>
        <taxon>Chordata</taxon>
        <taxon>Craniata</taxon>
        <taxon>Vertebrata</taxon>
        <taxon>Euteleostomi</taxon>
        <taxon>Actinopterygii</taxon>
        <taxon>Neopterygii</taxon>
        <taxon>Teleostei</taxon>
        <taxon>Neoteleostei</taxon>
        <taxon>Acanthomorphata</taxon>
        <taxon>Ovalentaria</taxon>
        <taxon>Atherinomorphae</taxon>
        <taxon>Cyprinodontiformes</taxon>
        <taxon>Goodeidae</taxon>
        <taxon>Xenoophorus</taxon>
    </lineage>
</organism>
<evidence type="ECO:0000313" key="2">
    <source>
        <dbReference type="EMBL" id="MEQ2212311.1"/>
    </source>
</evidence>
<feature type="transmembrane region" description="Helical" evidence="1">
    <location>
        <begin position="34"/>
        <end position="57"/>
    </location>
</feature>
<keyword evidence="1" id="KW-0472">Membrane</keyword>
<protein>
    <submittedName>
        <fullName evidence="2">Uncharacterized protein</fullName>
    </submittedName>
</protein>
<dbReference type="EMBL" id="JAHRIN010059645">
    <property type="protein sequence ID" value="MEQ2212311.1"/>
    <property type="molecule type" value="Genomic_DNA"/>
</dbReference>
<reference evidence="2 3" key="1">
    <citation type="submission" date="2021-06" db="EMBL/GenBank/DDBJ databases">
        <authorList>
            <person name="Palmer J.M."/>
        </authorList>
    </citation>
    <scope>NUCLEOTIDE SEQUENCE [LARGE SCALE GENOMIC DNA]</scope>
    <source>
        <strain evidence="2 3">XC_2019</strain>
        <tissue evidence="2">Muscle</tissue>
    </source>
</reference>
<gene>
    <name evidence="2" type="ORF">XENOCAPTIV_029146</name>
</gene>
<keyword evidence="3" id="KW-1185">Reference proteome</keyword>
<name>A0ABV0RVX2_9TELE</name>
<keyword evidence="1" id="KW-0812">Transmembrane</keyword>
<dbReference type="Proteomes" id="UP001434883">
    <property type="component" value="Unassembled WGS sequence"/>
</dbReference>
<comment type="caution">
    <text evidence="2">The sequence shown here is derived from an EMBL/GenBank/DDBJ whole genome shotgun (WGS) entry which is preliminary data.</text>
</comment>
<accession>A0ABV0RVX2</accession>
<evidence type="ECO:0000256" key="1">
    <source>
        <dbReference type="SAM" id="Phobius"/>
    </source>
</evidence>
<evidence type="ECO:0000313" key="3">
    <source>
        <dbReference type="Proteomes" id="UP001434883"/>
    </source>
</evidence>
<keyword evidence="1" id="KW-1133">Transmembrane helix</keyword>
<sequence>MGSAVSPLSGTLCGVCQCCPHPSTGYRQPCGGMSAALGGLLLFICLIGVNCAVLSCLSNASACFFSSSMCSFFSHHIFLHVVQQMYSIHHSLSKVVNSILRRMSPCRSSLCFHCLIQEQLRVCSPIPGKFRQSV</sequence>